<comment type="caution">
    <text evidence="2">The sequence shown here is derived from an EMBL/GenBank/DDBJ whole genome shotgun (WGS) entry which is preliminary data.</text>
</comment>
<dbReference type="AlphaFoldDB" id="A0AAW9Q1C2"/>
<name>A0AAW9Q1C2_9CYAN</name>
<keyword evidence="1" id="KW-0472">Membrane</keyword>
<organism evidence="2 3">
    <name type="scientific">Tumidithrix elongata BACA0141</name>
    <dbReference type="NCBI Taxonomy" id="2716417"/>
    <lineage>
        <taxon>Bacteria</taxon>
        <taxon>Bacillati</taxon>
        <taxon>Cyanobacteriota</taxon>
        <taxon>Cyanophyceae</taxon>
        <taxon>Pseudanabaenales</taxon>
        <taxon>Pseudanabaenaceae</taxon>
        <taxon>Tumidithrix</taxon>
        <taxon>Tumidithrix elongata</taxon>
    </lineage>
</organism>
<protein>
    <submittedName>
        <fullName evidence="2">Uncharacterized protein</fullName>
    </submittedName>
</protein>
<evidence type="ECO:0000256" key="1">
    <source>
        <dbReference type="SAM" id="Phobius"/>
    </source>
</evidence>
<keyword evidence="1" id="KW-1133">Transmembrane helix</keyword>
<evidence type="ECO:0000313" key="2">
    <source>
        <dbReference type="EMBL" id="MEE3717629.1"/>
    </source>
</evidence>
<dbReference type="EMBL" id="JAZBJZ010000047">
    <property type="protein sequence ID" value="MEE3717629.1"/>
    <property type="molecule type" value="Genomic_DNA"/>
</dbReference>
<keyword evidence="3" id="KW-1185">Reference proteome</keyword>
<proteinExistence type="predicted"/>
<keyword evidence="1" id="KW-0812">Transmembrane</keyword>
<feature type="transmembrane region" description="Helical" evidence="1">
    <location>
        <begin position="49"/>
        <end position="67"/>
    </location>
</feature>
<accession>A0AAW9Q1C2</accession>
<evidence type="ECO:0000313" key="3">
    <source>
        <dbReference type="Proteomes" id="UP001333818"/>
    </source>
</evidence>
<dbReference type="Proteomes" id="UP001333818">
    <property type="component" value="Unassembled WGS sequence"/>
</dbReference>
<sequence length="177" mass="19870">MASSSEGLWRSGNLLVIQRGAQLPDRCIKTNQPAYGKRFKVSLTWHHPAIYLLLFSPIIYLIVAIAVSKTVRVTVGVTAETLQKRRTAILWAWGIGIAGSILFFYEISSQFSSSKGTFILLGIIMMLGGLIGGSIASHFLKVERIENEYVWIRGVSKEYLALLPKWDPEWASIEWNK</sequence>
<feature type="transmembrane region" description="Helical" evidence="1">
    <location>
        <begin position="88"/>
        <end position="105"/>
    </location>
</feature>
<reference evidence="2" key="1">
    <citation type="submission" date="2024-01" db="EMBL/GenBank/DDBJ databases">
        <title>Bank of Algae and Cyanobacteria of the Azores (BACA) strain genomes.</title>
        <authorList>
            <person name="Luz R."/>
            <person name="Cordeiro R."/>
            <person name="Fonseca A."/>
            <person name="Goncalves V."/>
        </authorList>
    </citation>
    <scope>NUCLEOTIDE SEQUENCE</scope>
    <source>
        <strain evidence="2">BACA0141</strain>
    </source>
</reference>
<gene>
    <name evidence="2" type="ORF">V2H45_12765</name>
</gene>
<dbReference type="RefSeq" id="WP_330484059.1">
    <property type="nucleotide sequence ID" value="NZ_JAZBJZ010000047.1"/>
</dbReference>
<feature type="transmembrane region" description="Helical" evidence="1">
    <location>
        <begin position="117"/>
        <end position="140"/>
    </location>
</feature>